<dbReference type="InterPro" id="IPR036412">
    <property type="entry name" value="HAD-like_sf"/>
</dbReference>
<keyword evidence="9" id="KW-0460">Magnesium</keyword>
<accession>A0A9P9EBW8</accession>
<reference evidence="21" key="1">
    <citation type="journal article" date="2021" name="Nat. Commun.">
        <title>Genetic determinants of endophytism in the Arabidopsis root mycobiome.</title>
        <authorList>
            <person name="Mesny F."/>
            <person name="Miyauchi S."/>
            <person name="Thiergart T."/>
            <person name="Pickel B."/>
            <person name="Atanasova L."/>
            <person name="Karlsson M."/>
            <person name="Huettel B."/>
            <person name="Barry K.W."/>
            <person name="Haridas S."/>
            <person name="Chen C."/>
            <person name="Bauer D."/>
            <person name="Andreopoulos W."/>
            <person name="Pangilinan J."/>
            <person name="LaButti K."/>
            <person name="Riley R."/>
            <person name="Lipzen A."/>
            <person name="Clum A."/>
            <person name="Drula E."/>
            <person name="Henrissat B."/>
            <person name="Kohler A."/>
            <person name="Grigoriev I.V."/>
            <person name="Martin F.M."/>
            <person name="Hacquard S."/>
        </authorList>
    </citation>
    <scope>NUCLEOTIDE SEQUENCE</scope>
    <source>
        <strain evidence="21">MPI-CAGE-CH-0243</strain>
    </source>
</reference>
<feature type="domain" description="Cation-transporting P-type ATPase C-terminal" evidence="20">
    <location>
        <begin position="737"/>
        <end position="939"/>
    </location>
</feature>
<dbReference type="InterPro" id="IPR044492">
    <property type="entry name" value="P_typ_ATPase_HD_dom"/>
</dbReference>
<dbReference type="Pfam" id="PF00122">
    <property type="entry name" value="E1-E2_ATPase"/>
    <property type="match status" value="1"/>
</dbReference>
<feature type="transmembrane region" description="Helical" evidence="18">
    <location>
        <begin position="200"/>
        <end position="221"/>
    </location>
</feature>
<dbReference type="FunFam" id="3.40.50.1000:FF:000001">
    <property type="entry name" value="Phospholipid-transporting ATPase IC"/>
    <property type="match status" value="1"/>
</dbReference>
<feature type="transmembrane region" description="Helical" evidence="18">
    <location>
        <begin position="707"/>
        <end position="728"/>
    </location>
</feature>
<dbReference type="GO" id="GO:0046872">
    <property type="term" value="F:metal ion binding"/>
    <property type="evidence" value="ECO:0007669"/>
    <property type="project" value="UniProtKB-KW"/>
</dbReference>
<dbReference type="OrthoDB" id="3352408at2759"/>
<evidence type="ECO:0000313" key="22">
    <source>
        <dbReference type="Proteomes" id="UP000700596"/>
    </source>
</evidence>
<keyword evidence="10" id="KW-0630">Potassium</keyword>
<keyword evidence="4" id="KW-0633">Potassium transport</keyword>
<evidence type="ECO:0000256" key="10">
    <source>
        <dbReference type="ARBA" id="ARBA00022958"/>
    </source>
</evidence>
<evidence type="ECO:0000259" key="20">
    <source>
        <dbReference type="Pfam" id="PF00689"/>
    </source>
</evidence>
<keyword evidence="12 18" id="KW-1133">Transmembrane helix</keyword>
<evidence type="ECO:0000256" key="7">
    <source>
        <dbReference type="ARBA" id="ARBA00022741"/>
    </source>
</evidence>
<dbReference type="Pfam" id="PF13246">
    <property type="entry name" value="Cation_ATPase"/>
    <property type="match status" value="1"/>
</dbReference>
<evidence type="ECO:0000256" key="11">
    <source>
        <dbReference type="ARBA" id="ARBA00022967"/>
    </source>
</evidence>
<evidence type="ECO:0000256" key="3">
    <source>
        <dbReference type="ARBA" id="ARBA00022475"/>
    </source>
</evidence>
<dbReference type="Gene3D" id="3.40.50.1000">
    <property type="entry name" value="HAD superfamily/HAD-like"/>
    <property type="match status" value="1"/>
</dbReference>
<keyword evidence="7" id="KW-0547">Nucleotide-binding</keyword>
<evidence type="ECO:0000256" key="6">
    <source>
        <dbReference type="ARBA" id="ARBA00022723"/>
    </source>
</evidence>
<dbReference type="GO" id="GO:0016887">
    <property type="term" value="F:ATP hydrolysis activity"/>
    <property type="evidence" value="ECO:0007669"/>
    <property type="project" value="InterPro"/>
</dbReference>
<dbReference type="GO" id="GO:0022890">
    <property type="term" value="F:inorganic cation transmembrane transporter activity"/>
    <property type="evidence" value="ECO:0007669"/>
    <property type="project" value="UniProtKB-ARBA"/>
</dbReference>
<proteinExistence type="predicted"/>
<evidence type="ECO:0000256" key="12">
    <source>
        <dbReference type="ARBA" id="ARBA00022989"/>
    </source>
</evidence>
<dbReference type="InterPro" id="IPR018303">
    <property type="entry name" value="ATPase_P-typ_P_site"/>
</dbReference>
<dbReference type="GO" id="GO:0006814">
    <property type="term" value="P:sodium ion transport"/>
    <property type="evidence" value="ECO:0007669"/>
    <property type="project" value="UniProtKB-KW"/>
</dbReference>
<feature type="transmembrane region" description="Helical" evidence="18">
    <location>
        <begin position="885"/>
        <end position="905"/>
    </location>
</feature>
<evidence type="ECO:0000256" key="1">
    <source>
        <dbReference type="ARBA" id="ARBA00004651"/>
    </source>
</evidence>
<evidence type="ECO:0000256" key="15">
    <source>
        <dbReference type="ARBA" id="ARBA00023136"/>
    </source>
</evidence>
<gene>
    <name evidence="21" type="ORF">B0J11DRAFT_161658</name>
</gene>
<dbReference type="Pfam" id="PF08282">
    <property type="entry name" value="Hydrolase_3"/>
    <property type="match status" value="1"/>
</dbReference>
<dbReference type="SUPFAM" id="SSF81665">
    <property type="entry name" value="Calcium ATPase, transmembrane domain M"/>
    <property type="match status" value="1"/>
</dbReference>
<evidence type="ECO:0000256" key="4">
    <source>
        <dbReference type="ARBA" id="ARBA00022538"/>
    </source>
</evidence>
<feature type="transmembrane region" description="Helical" evidence="18">
    <location>
        <begin position="917"/>
        <end position="934"/>
    </location>
</feature>
<keyword evidence="2" id="KW-0813">Transport</keyword>
<dbReference type="GO" id="GO:0019829">
    <property type="term" value="F:ATPase-coupled monoatomic cation transmembrane transporter activity"/>
    <property type="evidence" value="ECO:0007669"/>
    <property type="project" value="InterPro"/>
</dbReference>
<dbReference type="Pfam" id="PF00689">
    <property type="entry name" value="Cation_ATPase_C"/>
    <property type="match status" value="1"/>
</dbReference>
<dbReference type="EMBL" id="JAGMWT010000002">
    <property type="protein sequence ID" value="KAH7135525.1"/>
    <property type="molecule type" value="Genomic_DNA"/>
</dbReference>
<dbReference type="InterPro" id="IPR059000">
    <property type="entry name" value="ATPase_P-type_domA"/>
</dbReference>
<evidence type="ECO:0000256" key="9">
    <source>
        <dbReference type="ARBA" id="ARBA00022842"/>
    </source>
</evidence>
<evidence type="ECO:0000256" key="5">
    <source>
        <dbReference type="ARBA" id="ARBA00022692"/>
    </source>
</evidence>
<feature type="compositionally biased region" description="Basic and acidic residues" evidence="17">
    <location>
        <begin position="364"/>
        <end position="384"/>
    </location>
</feature>
<dbReference type="NCBIfam" id="TIGR01494">
    <property type="entry name" value="ATPase_P-type"/>
    <property type="match status" value="3"/>
</dbReference>
<evidence type="ECO:0000313" key="21">
    <source>
        <dbReference type="EMBL" id="KAH7135525.1"/>
    </source>
</evidence>
<evidence type="ECO:0000256" key="16">
    <source>
        <dbReference type="ARBA" id="ARBA00023201"/>
    </source>
</evidence>
<dbReference type="Gene3D" id="1.20.1110.10">
    <property type="entry name" value="Calcium-transporting ATPase, transmembrane domain"/>
    <property type="match status" value="2"/>
</dbReference>
<dbReference type="InterPro" id="IPR006068">
    <property type="entry name" value="ATPase_P-typ_cation-transptr_C"/>
</dbReference>
<dbReference type="PANTHER" id="PTHR42861">
    <property type="entry name" value="CALCIUM-TRANSPORTING ATPASE"/>
    <property type="match status" value="1"/>
</dbReference>
<dbReference type="PRINTS" id="PR00120">
    <property type="entry name" value="HATPASE"/>
</dbReference>
<dbReference type="GO" id="GO:0006813">
    <property type="term" value="P:potassium ion transport"/>
    <property type="evidence" value="ECO:0007669"/>
    <property type="project" value="UniProtKB-KW"/>
</dbReference>
<sequence>MGLSFGINDYIEGGVISAVIVLNIVVGFWQDYNAEKTIQSLKSLTAPESMVLRDGTLVKTKAVDLVPGDIVHLKVGSIVPADLRLIDAMNASTDEAFLTGESLPVDKTPALTFDDENLPTGDRTNLAFSGSEMKSGRCTGIVVATAMQTEVGKIAHMLRQKDDTLKNASLAVKVRTKFINGVKTILGLVGTPLQVTLSKFALLLFALAILLAIIVFSANKWQIGGEVLIYGICVAVAVIPESLIAVLTITIAVGAKAMARSNVIIRVSSAIEAVGGVTNICSDKTGTLTQGRMITRKALIPGVGTFTVHNTTDPYNPSSGHVELDGERVDLDDYTPSPVLARFLRTIALCNLSTVEPTYDIVPDIDRGRGEKSKADAVDRGMSDDERDTDASTQQSAIITRPTTASSQLPSGPWKAIGEPTEIALHVLAMRFNMGRERLLQTQSINHAAEFPFDSTVKKMTVVYKDIEAGHLDVYSKGATEFVLPALNVSETEKTRIIETAESMASDGLRVLCIAHKLLPIGADLSDRKVVENNLNYIGLVAIYDPPRLETKGAVRECQIAGITVHMLTGDHPGTAMAIAREVGILNGIAPNANAGTAVMLAKDFDLLTDEQVDSMETLPLVVARCSPATKVKMVSALHRRKLFCVMTGDGVNDSPALKNADVGMAMGSGSDVAKDAAKMVLTDDNFASIVKAVEEGRRLFDNIQKFLMHLLISNIAQVILLLIGLAFKDNDNHSVFPLSPIEILWVNLITSSFLAIGLGLEESQSDSMFRPPHNLAVGVFTKELIVDKFIYGFFMGSLCLASFSIVAYLGPGGGNLGSGCNEDWNETCGVVFRARATTYTTITLLLLVTAWEVKHFSRSLFNLYPDSSAPRGLSVFSTVWRNRFLFWAVTAGFSILFAIIYLPVINRTVFKHGSIGWEWGVSFACVVIYVAAIESWKAVKRRFGLWSGAHKVLSREDAEMRAGLEIVPIMEK</sequence>
<dbReference type="PROSITE" id="PS00154">
    <property type="entry name" value="ATPASE_E1_E2"/>
    <property type="match status" value="1"/>
</dbReference>
<name>A0A9P9EBW8_9PLEO</name>
<keyword evidence="13" id="KW-0915">Sodium</keyword>
<keyword evidence="3" id="KW-1003">Cell membrane</keyword>
<dbReference type="AlphaFoldDB" id="A0A9P9EBW8"/>
<organism evidence="21 22">
    <name type="scientific">Dendryphion nanum</name>
    <dbReference type="NCBI Taxonomy" id="256645"/>
    <lineage>
        <taxon>Eukaryota</taxon>
        <taxon>Fungi</taxon>
        <taxon>Dikarya</taxon>
        <taxon>Ascomycota</taxon>
        <taxon>Pezizomycotina</taxon>
        <taxon>Dothideomycetes</taxon>
        <taxon>Pleosporomycetidae</taxon>
        <taxon>Pleosporales</taxon>
        <taxon>Torulaceae</taxon>
        <taxon>Dendryphion</taxon>
    </lineage>
</organism>
<feature type="compositionally biased region" description="Polar residues" evidence="17">
    <location>
        <begin position="391"/>
        <end position="410"/>
    </location>
</feature>
<feature type="region of interest" description="Disordered" evidence="17">
    <location>
        <begin position="364"/>
        <end position="413"/>
    </location>
</feature>
<keyword evidence="15 18" id="KW-0472">Membrane</keyword>
<dbReference type="SFLD" id="SFLDS00003">
    <property type="entry name" value="Haloacid_Dehalogenase"/>
    <property type="match status" value="1"/>
</dbReference>
<dbReference type="InterPro" id="IPR023214">
    <property type="entry name" value="HAD_sf"/>
</dbReference>
<comment type="subcellular location">
    <subcellularLocation>
        <location evidence="1">Cell membrane</location>
        <topology evidence="1">Multi-pass membrane protein</topology>
    </subcellularLocation>
</comment>
<feature type="domain" description="P-type ATPase A" evidence="19">
    <location>
        <begin position="44"/>
        <end position="158"/>
    </location>
</feature>
<evidence type="ECO:0000256" key="14">
    <source>
        <dbReference type="ARBA" id="ARBA00023065"/>
    </source>
</evidence>
<dbReference type="Gene3D" id="3.40.1110.10">
    <property type="entry name" value="Calcium-transporting ATPase, cytoplasmic domain N"/>
    <property type="match status" value="1"/>
</dbReference>
<dbReference type="SUPFAM" id="SSF81660">
    <property type="entry name" value="Metal cation-transporting ATPase, ATP-binding domain N"/>
    <property type="match status" value="1"/>
</dbReference>
<keyword evidence="14" id="KW-0406">Ion transport</keyword>
<dbReference type="InterPro" id="IPR023299">
    <property type="entry name" value="ATPase_P-typ_cyto_dom_N"/>
</dbReference>
<keyword evidence="16" id="KW-0739">Sodium transport</keyword>
<feature type="transmembrane region" description="Helical" evidence="18">
    <location>
        <begin position="227"/>
        <end position="253"/>
    </location>
</feature>
<evidence type="ECO:0000256" key="13">
    <source>
        <dbReference type="ARBA" id="ARBA00023053"/>
    </source>
</evidence>
<evidence type="ECO:0000256" key="8">
    <source>
        <dbReference type="ARBA" id="ARBA00022840"/>
    </source>
</evidence>
<dbReference type="GO" id="GO:0005524">
    <property type="term" value="F:ATP binding"/>
    <property type="evidence" value="ECO:0007669"/>
    <property type="project" value="UniProtKB-KW"/>
</dbReference>
<dbReference type="PRINTS" id="PR00119">
    <property type="entry name" value="CATATPASE"/>
</dbReference>
<dbReference type="SUPFAM" id="SSF56784">
    <property type="entry name" value="HAD-like"/>
    <property type="match status" value="1"/>
</dbReference>
<dbReference type="GO" id="GO:0005886">
    <property type="term" value="C:plasma membrane"/>
    <property type="evidence" value="ECO:0007669"/>
    <property type="project" value="UniProtKB-SubCell"/>
</dbReference>
<comment type="caution">
    <text evidence="21">The sequence shown here is derived from an EMBL/GenBank/DDBJ whole genome shotgun (WGS) entry which is preliminary data.</text>
</comment>
<evidence type="ECO:0000256" key="17">
    <source>
        <dbReference type="SAM" id="MobiDB-lite"/>
    </source>
</evidence>
<dbReference type="NCBIfam" id="TIGR01523">
    <property type="entry name" value="ATPase-IID_K-Na"/>
    <property type="match status" value="1"/>
</dbReference>
<keyword evidence="8" id="KW-0067">ATP-binding</keyword>
<keyword evidence="5 18" id="KW-0812">Transmembrane</keyword>
<dbReference type="Gene3D" id="2.70.150.10">
    <property type="entry name" value="Calcium-transporting ATPase, cytoplasmic transduction domain A"/>
    <property type="match status" value="1"/>
</dbReference>
<dbReference type="GO" id="GO:0098662">
    <property type="term" value="P:inorganic cation transmembrane transport"/>
    <property type="evidence" value="ECO:0007669"/>
    <property type="project" value="UniProtKB-ARBA"/>
</dbReference>
<evidence type="ECO:0000256" key="18">
    <source>
        <dbReference type="SAM" id="Phobius"/>
    </source>
</evidence>
<keyword evidence="11" id="KW-1278">Translocase</keyword>
<keyword evidence="22" id="KW-1185">Reference proteome</keyword>
<protein>
    <submittedName>
        <fullName evidence="21">Sodium transport ATPase 5</fullName>
    </submittedName>
</protein>
<feature type="transmembrane region" description="Helical" evidence="18">
    <location>
        <begin position="740"/>
        <end position="761"/>
    </location>
</feature>
<dbReference type="InterPro" id="IPR006414">
    <property type="entry name" value="P-type_ATPase_IID"/>
</dbReference>
<dbReference type="FunFam" id="3.40.50.1000:FF:000193">
    <property type="entry name" value="Plasma membrane calcium-transporting ATPase 2"/>
    <property type="match status" value="1"/>
</dbReference>
<dbReference type="SUPFAM" id="SSF81653">
    <property type="entry name" value="Calcium ATPase, transduction domain A"/>
    <property type="match status" value="1"/>
</dbReference>
<dbReference type="InterPro" id="IPR001757">
    <property type="entry name" value="P_typ_ATPase"/>
</dbReference>
<evidence type="ECO:0000256" key="2">
    <source>
        <dbReference type="ARBA" id="ARBA00022448"/>
    </source>
</evidence>
<dbReference type="GO" id="GO:0015662">
    <property type="term" value="F:P-type ion transporter activity"/>
    <property type="evidence" value="ECO:0007669"/>
    <property type="project" value="UniProtKB-ARBA"/>
</dbReference>
<dbReference type="InterPro" id="IPR008250">
    <property type="entry name" value="ATPase_P-typ_transduc_dom_A_sf"/>
</dbReference>
<feature type="transmembrane region" description="Helical" evidence="18">
    <location>
        <begin position="790"/>
        <end position="811"/>
    </location>
</feature>
<dbReference type="SFLD" id="SFLDG00002">
    <property type="entry name" value="C1.7:_P-type_atpase_like"/>
    <property type="match status" value="1"/>
</dbReference>
<dbReference type="InterPro" id="IPR023298">
    <property type="entry name" value="ATPase_P-typ_TM_dom_sf"/>
</dbReference>
<evidence type="ECO:0000259" key="19">
    <source>
        <dbReference type="Pfam" id="PF00122"/>
    </source>
</evidence>
<dbReference type="SFLD" id="SFLDF00027">
    <property type="entry name" value="p-type_atpase"/>
    <property type="match status" value="1"/>
</dbReference>
<dbReference type="Proteomes" id="UP000700596">
    <property type="component" value="Unassembled WGS sequence"/>
</dbReference>
<feature type="transmembrane region" description="Helical" evidence="18">
    <location>
        <begin position="831"/>
        <end position="852"/>
    </location>
</feature>
<keyword evidence="6" id="KW-0479">Metal-binding</keyword>
<dbReference type="FunFam" id="1.20.1110.10:FF:000015">
    <property type="entry name" value="Sodium ion P-type ATPase"/>
    <property type="match status" value="1"/>
</dbReference>